<evidence type="ECO:0000256" key="2">
    <source>
        <dbReference type="ARBA" id="ARBA00023015"/>
    </source>
</evidence>
<dbReference type="GO" id="GO:0008270">
    <property type="term" value="F:zinc ion binding"/>
    <property type="evidence" value="ECO:0007669"/>
    <property type="project" value="InterPro"/>
</dbReference>
<dbReference type="InterPro" id="IPR007219">
    <property type="entry name" value="XnlR_reg_dom"/>
</dbReference>
<dbReference type="PROSITE" id="PS00463">
    <property type="entry name" value="ZN2_CY6_FUNGAL_1"/>
    <property type="match status" value="1"/>
</dbReference>
<dbReference type="SUPFAM" id="SSF57701">
    <property type="entry name" value="Zn2/Cys6 DNA-binding domain"/>
    <property type="match status" value="1"/>
</dbReference>
<evidence type="ECO:0000256" key="5">
    <source>
        <dbReference type="ARBA" id="ARBA00023242"/>
    </source>
</evidence>
<protein>
    <recommendedName>
        <fullName evidence="6">Zn(2)-C6 fungal-type domain-containing protein</fullName>
    </recommendedName>
</protein>
<dbReference type="GeneID" id="93570049"/>
<dbReference type="CDD" id="cd00067">
    <property type="entry name" value="GAL4"/>
    <property type="match status" value="1"/>
</dbReference>
<feature type="domain" description="Zn(2)-C6 fungal-type" evidence="6">
    <location>
        <begin position="18"/>
        <end position="48"/>
    </location>
</feature>
<reference evidence="8" key="1">
    <citation type="journal article" date="2017" name="Genome Biol.">
        <title>Comparative genomics reveals high biological diversity and specific adaptations in the industrially and medically important fungal genus Aspergillus.</title>
        <authorList>
            <person name="de Vries R.P."/>
            <person name="Riley R."/>
            <person name="Wiebenga A."/>
            <person name="Aguilar-Osorio G."/>
            <person name="Amillis S."/>
            <person name="Uchima C.A."/>
            <person name="Anderluh G."/>
            <person name="Asadollahi M."/>
            <person name="Askin M."/>
            <person name="Barry K."/>
            <person name="Battaglia E."/>
            <person name="Bayram O."/>
            <person name="Benocci T."/>
            <person name="Braus-Stromeyer S.A."/>
            <person name="Caldana C."/>
            <person name="Canovas D."/>
            <person name="Cerqueira G.C."/>
            <person name="Chen F."/>
            <person name="Chen W."/>
            <person name="Choi C."/>
            <person name="Clum A."/>
            <person name="Dos Santos R.A."/>
            <person name="Damasio A.R."/>
            <person name="Diallinas G."/>
            <person name="Emri T."/>
            <person name="Fekete E."/>
            <person name="Flipphi M."/>
            <person name="Freyberg S."/>
            <person name="Gallo A."/>
            <person name="Gournas C."/>
            <person name="Habgood R."/>
            <person name="Hainaut M."/>
            <person name="Harispe M.L."/>
            <person name="Henrissat B."/>
            <person name="Hilden K.S."/>
            <person name="Hope R."/>
            <person name="Hossain A."/>
            <person name="Karabika E."/>
            <person name="Karaffa L."/>
            <person name="Karanyi Z."/>
            <person name="Krasevec N."/>
            <person name="Kuo A."/>
            <person name="Kusch H."/>
            <person name="LaButti K."/>
            <person name="Lagendijk E.L."/>
            <person name="Lapidus A."/>
            <person name="Levasseur A."/>
            <person name="Lindquist E."/>
            <person name="Lipzen A."/>
            <person name="Logrieco A.F."/>
            <person name="MacCabe A."/>
            <person name="Maekelae M.R."/>
            <person name="Malavazi I."/>
            <person name="Melin P."/>
            <person name="Meyer V."/>
            <person name="Mielnichuk N."/>
            <person name="Miskei M."/>
            <person name="Molnar A.P."/>
            <person name="Mule G."/>
            <person name="Ngan C.Y."/>
            <person name="Orejas M."/>
            <person name="Orosz E."/>
            <person name="Ouedraogo J.P."/>
            <person name="Overkamp K.M."/>
            <person name="Park H.-S."/>
            <person name="Perrone G."/>
            <person name="Piumi F."/>
            <person name="Punt P.J."/>
            <person name="Ram A.F."/>
            <person name="Ramon A."/>
            <person name="Rauscher S."/>
            <person name="Record E."/>
            <person name="Riano-Pachon D.M."/>
            <person name="Robert V."/>
            <person name="Roehrig J."/>
            <person name="Ruller R."/>
            <person name="Salamov A."/>
            <person name="Salih N.S."/>
            <person name="Samson R.A."/>
            <person name="Sandor E."/>
            <person name="Sanguinetti M."/>
            <person name="Schuetze T."/>
            <person name="Sepcic K."/>
            <person name="Shelest E."/>
            <person name="Sherlock G."/>
            <person name="Sophianopoulou V."/>
            <person name="Squina F.M."/>
            <person name="Sun H."/>
            <person name="Susca A."/>
            <person name="Todd R.B."/>
            <person name="Tsang A."/>
            <person name="Unkles S.E."/>
            <person name="van de Wiele N."/>
            <person name="van Rossen-Uffink D."/>
            <person name="Oliveira J.V."/>
            <person name="Vesth T.C."/>
            <person name="Visser J."/>
            <person name="Yu J.-H."/>
            <person name="Zhou M."/>
            <person name="Andersen M.R."/>
            <person name="Archer D.B."/>
            <person name="Baker S.E."/>
            <person name="Benoit I."/>
            <person name="Brakhage A.A."/>
            <person name="Braus G.H."/>
            <person name="Fischer R."/>
            <person name="Frisvad J.C."/>
            <person name="Goldman G.H."/>
            <person name="Houbraken J."/>
            <person name="Oakley B."/>
            <person name="Pocsi I."/>
            <person name="Scazzocchio C."/>
            <person name="Seiboth B."/>
            <person name="vanKuyk P.A."/>
            <person name="Wortman J."/>
            <person name="Dyer P.S."/>
            <person name="Grigoriev I.V."/>
        </authorList>
    </citation>
    <scope>NUCLEOTIDE SEQUENCE [LARGE SCALE GENOMIC DNA]</scope>
    <source>
        <strain evidence="8">CBS 101740 / IMI 381727 / IBT 21946</strain>
    </source>
</reference>
<dbReference type="PANTHER" id="PTHR47655:SF1">
    <property type="entry name" value="ZN(II)2CYS6 TRANSCRIPTION FACTOR (EUROFUNG)"/>
    <property type="match status" value="1"/>
</dbReference>
<dbReference type="GO" id="GO:0003677">
    <property type="term" value="F:DNA binding"/>
    <property type="evidence" value="ECO:0007669"/>
    <property type="project" value="UniProtKB-KW"/>
</dbReference>
<dbReference type="Pfam" id="PF00172">
    <property type="entry name" value="Zn_clus"/>
    <property type="match status" value="1"/>
</dbReference>
<keyword evidence="5" id="KW-0539">Nucleus</keyword>
<keyword evidence="4" id="KW-0804">Transcription</keyword>
<dbReference type="PROSITE" id="PS50048">
    <property type="entry name" value="ZN2_CY6_FUNGAL_2"/>
    <property type="match status" value="1"/>
</dbReference>
<proteinExistence type="predicted"/>
<dbReference type="OMA" id="DGMEEWQ"/>
<dbReference type="EMBL" id="KV878683">
    <property type="protein sequence ID" value="OJJ72698.1"/>
    <property type="molecule type" value="Genomic_DNA"/>
</dbReference>
<dbReference type="CDD" id="cd12148">
    <property type="entry name" value="fungal_TF_MHR"/>
    <property type="match status" value="1"/>
</dbReference>
<evidence type="ECO:0000313" key="7">
    <source>
        <dbReference type="EMBL" id="OJJ72698.1"/>
    </source>
</evidence>
<dbReference type="Pfam" id="PF04082">
    <property type="entry name" value="Fungal_trans"/>
    <property type="match status" value="1"/>
</dbReference>
<name>A0A1L9ULZ1_ASPBC</name>
<evidence type="ECO:0000256" key="1">
    <source>
        <dbReference type="ARBA" id="ARBA00022723"/>
    </source>
</evidence>
<gene>
    <name evidence="7" type="ORF">ASPBRDRAFT_123016</name>
</gene>
<keyword evidence="8" id="KW-1185">Reference proteome</keyword>
<dbReference type="OrthoDB" id="4455438at2759"/>
<dbReference type="PANTHER" id="PTHR47655">
    <property type="entry name" value="QUINIC ACID UTILIZATION ACTIVATOR"/>
    <property type="match status" value="1"/>
</dbReference>
<accession>A0A1L9ULZ1</accession>
<dbReference type="GO" id="GO:0045944">
    <property type="term" value="P:positive regulation of transcription by RNA polymerase II"/>
    <property type="evidence" value="ECO:0007669"/>
    <property type="project" value="TreeGrafter"/>
</dbReference>
<dbReference type="STRING" id="767769.A0A1L9ULZ1"/>
<dbReference type="RefSeq" id="XP_067479946.1">
    <property type="nucleotide sequence ID" value="XM_067617561.1"/>
</dbReference>
<dbReference type="Proteomes" id="UP000184499">
    <property type="component" value="Unassembled WGS sequence"/>
</dbReference>
<dbReference type="InterPro" id="IPR001138">
    <property type="entry name" value="Zn2Cys6_DnaBD"/>
</dbReference>
<keyword evidence="1" id="KW-0479">Metal-binding</keyword>
<sequence length="638" mass="71114">MNKQRGSKDRGRSRVSQACRRCRAKRNKCDGSRPACSACLTSGHDCAYDIRLRKRGLREGYVRSLEKLLALAIQEMNGFEDDALALMGVVPESVAIQNQFRAPWTDVQSSNKLYQSWKASRLHRALEGTLSYPETVPPPGTFADGKPRIDKVMTSSMNQSQDNMDVDQSLLSDSVTMEQPDALSELPYTTTGTNAQSGSTFAPCLPPLPPHATRLLQTYYATTHSWFPIIPKDEITRTLHLYPEQACFQAGRSTSCAYESTLWAILSYTTCAASVRQPGESSQLLSEAKRYYLISRRLIPNRTEHCGLGHLEAILLLVLVNIEVEQWLAAWLLIGRAVKIVMSLGLDEHQDSQWSAMIQEGKTAAFGCFVIDSFLAFWRREPPHMPAEYLDGVALREEDGMKEWTSWPALLLPYQKVASTTGPPSGPLQSFSCFRKLVELASMANRMVGGVGRSSLSLQIFVYELSQWESQIPRECRLIGSESIYPERHSTVLSHQIYLTLGYIAILLSLYVDITIQELSVTQVGIQARERAKKLLCRVTHVLSHHASQFCICGLSTISMISLKIILDKARLLHETQPGTFPYQKWMESLRYTCSSPCPASPRSCSLKADLSRLCAGSSKLTGDGSTSTTPESGNTWF</sequence>
<dbReference type="GO" id="GO:0000981">
    <property type="term" value="F:DNA-binding transcription factor activity, RNA polymerase II-specific"/>
    <property type="evidence" value="ECO:0007669"/>
    <property type="project" value="InterPro"/>
</dbReference>
<evidence type="ECO:0000259" key="6">
    <source>
        <dbReference type="PROSITE" id="PS50048"/>
    </source>
</evidence>
<evidence type="ECO:0000256" key="4">
    <source>
        <dbReference type="ARBA" id="ARBA00023163"/>
    </source>
</evidence>
<dbReference type="Gene3D" id="4.10.240.10">
    <property type="entry name" value="Zn(2)-C6 fungal-type DNA-binding domain"/>
    <property type="match status" value="1"/>
</dbReference>
<keyword evidence="2" id="KW-0805">Transcription regulation</keyword>
<evidence type="ECO:0000313" key="8">
    <source>
        <dbReference type="Proteomes" id="UP000184499"/>
    </source>
</evidence>
<dbReference type="VEuPathDB" id="FungiDB:ASPBRDRAFT_123016"/>
<keyword evidence="3" id="KW-0238">DNA-binding</keyword>
<dbReference type="InterPro" id="IPR052783">
    <property type="entry name" value="Metabolic/Drug-Res_Regulator"/>
</dbReference>
<dbReference type="InterPro" id="IPR036864">
    <property type="entry name" value="Zn2-C6_fun-type_DNA-bd_sf"/>
</dbReference>
<organism evidence="7 8">
    <name type="scientific">Aspergillus brasiliensis (strain CBS 101740 / IMI 381727 / IBT 21946)</name>
    <dbReference type="NCBI Taxonomy" id="767769"/>
    <lineage>
        <taxon>Eukaryota</taxon>
        <taxon>Fungi</taxon>
        <taxon>Dikarya</taxon>
        <taxon>Ascomycota</taxon>
        <taxon>Pezizomycotina</taxon>
        <taxon>Eurotiomycetes</taxon>
        <taxon>Eurotiomycetidae</taxon>
        <taxon>Eurotiales</taxon>
        <taxon>Aspergillaceae</taxon>
        <taxon>Aspergillus</taxon>
        <taxon>Aspergillus subgen. Circumdati</taxon>
    </lineage>
</organism>
<dbReference type="AlphaFoldDB" id="A0A1L9ULZ1"/>
<evidence type="ECO:0000256" key="3">
    <source>
        <dbReference type="ARBA" id="ARBA00023125"/>
    </source>
</evidence>
<dbReference type="GO" id="GO:0006351">
    <property type="term" value="P:DNA-templated transcription"/>
    <property type="evidence" value="ECO:0007669"/>
    <property type="project" value="InterPro"/>
</dbReference>
<dbReference type="SMART" id="SM00066">
    <property type="entry name" value="GAL4"/>
    <property type="match status" value="1"/>
</dbReference>